<dbReference type="EC" id="3.1.3.10" evidence="2"/>
<dbReference type="PROSITE" id="PS00778">
    <property type="entry name" value="HIS_ACID_PHOSPHAT_2"/>
    <property type="match status" value="1"/>
</dbReference>
<dbReference type="Gene3D" id="3.40.50.1240">
    <property type="entry name" value="Phosphoglycerate mutase-like"/>
    <property type="match status" value="2"/>
</dbReference>
<name>A0A0A7S0Z3_FRIPE</name>
<accession>A0A0A7S0Z3</accession>
<dbReference type="InterPro" id="IPR029033">
    <property type="entry name" value="His_PPase_superfam"/>
</dbReference>
<dbReference type="Proteomes" id="UP000030901">
    <property type="component" value="Chromosome"/>
</dbReference>
<keyword evidence="2" id="KW-0378">Hydrolase</keyword>
<dbReference type="CDD" id="cd07061">
    <property type="entry name" value="HP_HAP_like"/>
    <property type="match status" value="1"/>
</dbReference>
<sequence>MLYNSIKLDLSYLTVDNVIVEINIYGEKMKFSKLCFGKTKLMALFLLVTSLPVQAAGDIEDYTLEQVVIFSRHGLRAPLATPSSALGQLTSHQWPQWETPASYLTIKGGVLESYFGHYLQEWLVDNKLLNEKTCPTEKDIFFYANSMQRTIATAQYLALGGFSGCDVTIFHKEKINTMDPLFSLNIQTDNEQFKQQAMASIIQQAGEGGINGLNQRLKPIYQKMEQVIDYQGASACTGINQCHLNNLDAEIKIVKGQEPAITGPLRIGTSLSDAFILQYYEGTPIQNVGWGKIQSLDELEQLISVKEYYNSVIFGAPVIANYVAKNLLTYIDNTFTNSENKPKVTVLVGHDSNVASLLAALKITPYQLPNQFETTPIGGKLFFERWKNPKTGQEFIKIEYVYQTTKQIVNATMLNRQNPPQKVTLKMTDCPTDNQGYCQYTTFKSYLDNLTQ</sequence>
<dbReference type="EMBL" id="CP009056">
    <property type="protein sequence ID" value="AJA45138.1"/>
    <property type="molecule type" value="Genomic_DNA"/>
</dbReference>
<dbReference type="HOGENOM" id="CLU_030561_2_1_6"/>
<dbReference type="Pfam" id="PF00328">
    <property type="entry name" value="His_Phos_2"/>
    <property type="match status" value="1"/>
</dbReference>
<dbReference type="GO" id="GO:0008877">
    <property type="term" value="F:glucose-1-phosphatase activity"/>
    <property type="evidence" value="ECO:0007669"/>
    <property type="project" value="UniProtKB-EC"/>
</dbReference>
<dbReference type="InterPro" id="IPR033379">
    <property type="entry name" value="Acid_Pase_AS"/>
</dbReference>
<evidence type="ECO:0000256" key="1">
    <source>
        <dbReference type="ARBA" id="ARBA00005375"/>
    </source>
</evidence>
<dbReference type="AlphaFoldDB" id="A0A0A7S0Z3"/>
<keyword evidence="3" id="KW-1185">Reference proteome</keyword>
<dbReference type="SUPFAM" id="SSF53254">
    <property type="entry name" value="Phosphoglycerate mutase-like"/>
    <property type="match status" value="1"/>
</dbReference>
<dbReference type="NCBIfam" id="NF007553">
    <property type="entry name" value="PRK10173.1"/>
    <property type="match status" value="1"/>
</dbReference>
<reference evidence="2 3" key="1">
    <citation type="journal article" date="2014" name="Appl. Environ. Microbiol.">
        <title>Gut symbionts from distinct hosts exhibit genotoxic activity via divergent colibactin biosynthetic pathways.</title>
        <authorList>
            <person name="Engel P."/>
            <person name="Vizcaino M.I."/>
            <person name="Crawford J.M."/>
        </authorList>
    </citation>
    <scope>NUCLEOTIDE SEQUENCE [LARGE SCALE GENOMIC DNA]</scope>
    <source>
        <strain evidence="2 3">PEB0191</strain>
    </source>
</reference>
<dbReference type="InterPro" id="IPR000560">
    <property type="entry name" value="His_Pase_clade-2"/>
</dbReference>
<protein>
    <submittedName>
        <fullName evidence="2">Histidine phosphatase superfamily (Branch 2)</fullName>
        <ecNumber evidence="2">3.1.3.10</ecNumber>
    </submittedName>
</protein>
<gene>
    <name evidence="2" type="ORF">FPB0191_01318</name>
</gene>
<dbReference type="PANTHER" id="PTHR11567">
    <property type="entry name" value="ACID PHOSPHATASE-RELATED"/>
    <property type="match status" value="1"/>
</dbReference>
<dbReference type="GO" id="GO:0030288">
    <property type="term" value="C:outer membrane-bounded periplasmic space"/>
    <property type="evidence" value="ECO:0007669"/>
    <property type="project" value="TreeGrafter"/>
</dbReference>
<evidence type="ECO:0000313" key="3">
    <source>
        <dbReference type="Proteomes" id="UP000030901"/>
    </source>
</evidence>
<dbReference type="KEGG" id="fpp:FPB0191_01318"/>
<organism evidence="2 3">
    <name type="scientific">Frischella perrara</name>
    <dbReference type="NCBI Taxonomy" id="1267021"/>
    <lineage>
        <taxon>Bacteria</taxon>
        <taxon>Pseudomonadati</taxon>
        <taxon>Pseudomonadota</taxon>
        <taxon>Gammaproteobacteria</taxon>
        <taxon>Orbales</taxon>
        <taxon>Orbaceae</taxon>
        <taxon>Frischella</taxon>
    </lineage>
</organism>
<dbReference type="PANTHER" id="PTHR11567:SF135">
    <property type="entry name" value="GLUCOSE-1-PHOSPHATASE"/>
    <property type="match status" value="1"/>
</dbReference>
<proteinExistence type="inferred from homology"/>
<comment type="similarity">
    <text evidence="1">Belongs to the histidine acid phosphatase family.</text>
</comment>
<evidence type="ECO:0000313" key="2">
    <source>
        <dbReference type="EMBL" id="AJA45138.1"/>
    </source>
</evidence>
<dbReference type="STRING" id="1267021.FPB0191_01318"/>
<dbReference type="InterPro" id="IPR050645">
    <property type="entry name" value="Histidine_acid_phosphatase"/>
</dbReference>